<organism evidence="3 4">
    <name type="scientific">Paracidovorax konjaci</name>
    <dbReference type="NCBI Taxonomy" id="32040"/>
    <lineage>
        <taxon>Bacteria</taxon>
        <taxon>Pseudomonadati</taxon>
        <taxon>Pseudomonadota</taxon>
        <taxon>Betaproteobacteria</taxon>
        <taxon>Burkholderiales</taxon>
        <taxon>Comamonadaceae</taxon>
        <taxon>Paracidovorax</taxon>
    </lineage>
</organism>
<feature type="region of interest" description="Disordered" evidence="1">
    <location>
        <begin position="103"/>
        <end position="141"/>
    </location>
</feature>
<protein>
    <recommendedName>
        <fullName evidence="5">Cysteine rich repeat-containing protein</fullName>
    </recommendedName>
</protein>
<dbReference type="Proteomes" id="UP000199517">
    <property type="component" value="Unassembled WGS sequence"/>
</dbReference>
<dbReference type="OrthoDB" id="8911869at2"/>
<feature type="signal peptide" evidence="2">
    <location>
        <begin position="1"/>
        <end position="26"/>
    </location>
</feature>
<dbReference type="EMBL" id="FOMQ01000006">
    <property type="protein sequence ID" value="SFD77599.1"/>
    <property type="molecule type" value="Genomic_DNA"/>
</dbReference>
<dbReference type="AlphaFoldDB" id="A0A1I1V3X8"/>
<sequence length="141" mass="14688">MTNRFALAPRILSAACLLAACAAVQAAPDASARDRYQQDRQACMSGDTAQSRETCLREAGAALQASRTGQLASQDATDGYARNAAQRCEVFKTDEDRRACIGRVQSGTAEGSVAGGGVLREGTMQVQVPPPGTGAPRTLSQ</sequence>
<dbReference type="STRING" id="32040.SAMN04489710_10625"/>
<evidence type="ECO:0000256" key="1">
    <source>
        <dbReference type="SAM" id="MobiDB-lite"/>
    </source>
</evidence>
<proteinExistence type="predicted"/>
<accession>A0A1I1V3X8</accession>
<dbReference type="PROSITE" id="PS51257">
    <property type="entry name" value="PROKAR_LIPOPROTEIN"/>
    <property type="match status" value="1"/>
</dbReference>
<name>A0A1I1V3X8_9BURK</name>
<keyword evidence="2" id="KW-0732">Signal</keyword>
<feature type="chain" id="PRO_5011612168" description="Cysteine rich repeat-containing protein" evidence="2">
    <location>
        <begin position="27"/>
        <end position="141"/>
    </location>
</feature>
<evidence type="ECO:0000256" key="2">
    <source>
        <dbReference type="SAM" id="SignalP"/>
    </source>
</evidence>
<dbReference type="RefSeq" id="WP_092951923.1">
    <property type="nucleotide sequence ID" value="NZ_FOMQ01000006.1"/>
</dbReference>
<evidence type="ECO:0008006" key="5">
    <source>
        <dbReference type="Google" id="ProtNLM"/>
    </source>
</evidence>
<evidence type="ECO:0000313" key="3">
    <source>
        <dbReference type="EMBL" id="SFD77599.1"/>
    </source>
</evidence>
<gene>
    <name evidence="3" type="ORF">SAMN04489710_10625</name>
</gene>
<evidence type="ECO:0000313" key="4">
    <source>
        <dbReference type="Proteomes" id="UP000199517"/>
    </source>
</evidence>
<reference evidence="4" key="1">
    <citation type="submission" date="2016-10" db="EMBL/GenBank/DDBJ databases">
        <authorList>
            <person name="Varghese N."/>
            <person name="Submissions S."/>
        </authorList>
    </citation>
    <scope>NUCLEOTIDE SEQUENCE [LARGE SCALE GENOMIC DNA]</scope>
    <source>
        <strain evidence="4">DSM 7481</strain>
    </source>
</reference>
<keyword evidence="4" id="KW-1185">Reference proteome</keyword>